<keyword evidence="1" id="KW-1185">Reference proteome</keyword>
<dbReference type="WBParaSite" id="jg26465">
    <property type="protein sequence ID" value="jg26465"/>
    <property type="gene ID" value="jg26465"/>
</dbReference>
<evidence type="ECO:0000313" key="1">
    <source>
        <dbReference type="Proteomes" id="UP000887574"/>
    </source>
</evidence>
<proteinExistence type="predicted"/>
<dbReference type="Proteomes" id="UP000887574">
    <property type="component" value="Unplaced"/>
</dbReference>
<name>A0A915E400_9BILA</name>
<sequence length="204" mass="23336">MMLSKVLRKLFGRFEKILDDNQKCSRRRLLVESLNLHIREANFSINPNAYGAFLEGVTILDSFKTLQQTVLFQAEDIKKREDDELGNACKFILEHLDISLDWQSKQNIGNDITVQAVSFGKLSVNEGKKVLQLFLDGEGIEEAADEVLRIVKPTTYEEPKNMKILNDASMELFICLQVNCQCTDHELYSSLKNHLFDSHGVRDP</sequence>
<evidence type="ECO:0000313" key="2">
    <source>
        <dbReference type="WBParaSite" id="jg26465"/>
    </source>
</evidence>
<accession>A0A915E400</accession>
<organism evidence="1 2">
    <name type="scientific">Ditylenchus dipsaci</name>
    <dbReference type="NCBI Taxonomy" id="166011"/>
    <lineage>
        <taxon>Eukaryota</taxon>
        <taxon>Metazoa</taxon>
        <taxon>Ecdysozoa</taxon>
        <taxon>Nematoda</taxon>
        <taxon>Chromadorea</taxon>
        <taxon>Rhabditida</taxon>
        <taxon>Tylenchina</taxon>
        <taxon>Tylenchomorpha</taxon>
        <taxon>Sphaerularioidea</taxon>
        <taxon>Anguinidae</taxon>
        <taxon>Anguininae</taxon>
        <taxon>Ditylenchus</taxon>
    </lineage>
</organism>
<dbReference type="AlphaFoldDB" id="A0A915E400"/>
<protein>
    <submittedName>
        <fullName evidence="2">Uncharacterized protein</fullName>
    </submittedName>
</protein>
<reference evidence="2" key="1">
    <citation type="submission" date="2022-11" db="UniProtKB">
        <authorList>
            <consortium name="WormBaseParasite"/>
        </authorList>
    </citation>
    <scope>IDENTIFICATION</scope>
</reference>